<keyword evidence="1" id="KW-0472">Membrane</keyword>
<evidence type="ECO:0000313" key="3">
    <source>
        <dbReference type="Proteomes" id="UP000596742"/>
    </source>
</evidence>
<feature type="transmembrane region" description="Helical" evidence="1">
    <location>
        <begin position="36"/>
        <end position="54"/>
    </location>
</feature>
<proteinExistence type="predicted"/>
<accession>A0A8B6GJA4</accession>
<dbReference type="Proteomes" id="UP000596742">
    <property type="component" value="Unassembled WGS sequence"/>
</dbReference>
<protein>
    <submittedName>
        <fullName evidence="2">Uncharacterized protein</fullName>
    </submittedName>
</protein>
<keyword evidence="3" id="KW-1185">Reference proteome</keyword>
<evidence type="ECO:0000256" key="1">
    <source>
        <dbReference type="SAM" id="Phobius"/>
    </source>
</evidence>
<name>A0A8B6GJA4_MYTGA</name>
<reference evidence="2" key="1">
    <citation type="submission" date="2018-11" db="EMBL/GenBank/DDBJ databases">
        <authorList>
            <person name="Alioto T."/>
            <person name="Alioto T."/>
        </authorList>
    </citation>
    <scope>NUCLEOTIDE SEQUENCE</scope>
</reference>
<organism evidence="2 3">
    <name type="scientific">Mytilus galloprovincialis</name>
    <name type="common">Mediterranean mussel</name>
    <dbReference type="NCBI Taxonomy" id="29158"/>
    <lineage>
        <taxon>Eukaryota</taxon>
        <taxon>Metazoa</taxon>
        <taxon>Spiralia</taxon>
        <taxon>Lophotrochozoa</taxon>
        <taxon>Mollusca</taxon>
        <taxon>Bivalvia</taxon>
        <taxon>Autobranchia</taxon>
        <taxon>Pteriomorphia</taxon>
        <taxon>Mytilida</taxon>
        <taxon>Mytiloidea</taxon>
        <taxon>Mytilidae</taxon>
        <taxon>Mytilinae</taxon>
        <taxon>Mytilus</taxon>
    </lineage>
</organism>
<comment type="caution">
    <text evidence="2">The sequence shown here is derived from an EMBL/GenBank/DDBJ whole genome shotgun (WGS) entry which is preliminary data.</text>
</comment>
<keyword evidence="1" id="KW-0812">Transmembrane</keyword>
<dbReference type="AlphaFoldDB" id="A0A8B6GJA4"/>
<keyword evidence="1" id="KW-1133">Transmembrane helix</keyword>
<evidence type="ECO:0000313" key="2">
    <source>
        <dbReference type="EMBL" id="VDI64462.1"/>
    </source>
</evidence>
<dbReference type="EMBL" id="UYJE01008505">
    <property type="protein sequence ID" value="VDI64462.1"/>
    <property type="molecule type" value="Genomic_DNA"/>
</dbReference>
<sequence>MRSDEHIVWRLSNIYEQGDGQSDSDRAVGIRTLLDYGGILLFCCHILLTVIFLISDRPSRLCRCLWISDVQPSPSLTPVHNILSLAVSRGGETLLSGIDFGFRSDLWDA</sequence>
<gene>
    <name evidence="2" type="ORF">MGAL_10B040402</name>
</gene>